<dbReference type="InterPro" id="IPR002509">
    <property type="entry name" value="NODB_dom"/>
</dbReference>
<dbReference type="PANTHER" id="PTHR10587">
    <property type="entry name" value="GLYCOSYL TRANSFERASE-RELATED"/>
    <property type="match status" value="1"/>
</dbReference>
<evidence type="ECO:0000256" key="1">
    <source>
        <dbReference type="ARBA" id="ARBA00022723"/>
    </source>
</evidence>
<evidence type="ECO:0000259" key="5">
    <source>
        <dbReference type="PROSITE" id="PS51677"/>
    </source>
</evidence>
<evidence type="ECO:0000256" key="3">
    <source>
        <dbReference type="SAM" id="MobiDB-lite"/>
    </source>
</evidence>
<feature type="domain" description="NodB homology" evidence="5">
    <location>
        <begin position="75"/>
        <end position="257"/>
    </location>
</feature>
<dbReference type="PROSITE" id="PS51677">
    <property type="entry name" value="NODB"/>
    <property type="match status" value="1"/>
</dbReference>
<gene>
    <name evidence="6" type="ORF">BASA50_003264</name>
</gene>
<keyword evidence="7" id="KW-1185">Reference proteome</keyword>
<dbReference type="InterPro" id="IPR011330">
    <property type="entry name" value="Glyco_hydro/deAcase_b/a-brl"/>
</dbReference>
<name>A0ABQ8FLV8_9FUNG</name>
<keyword evidence="2" id="KW-0378">Hydrolase</keyword>
<evidence type="ECO:0000256" key="2">
    <source>
        <dbReference type="ARBA" id="ARBA00022801"/>
    </source>
</evidence>
<sequence>MMVSLSAVLPLALLPALSMAATPVASDYPAVDKLAPANAAWSSAILKGIPNLPLNKAALPNPSWAKDVTTCPNKHQWGLTYDDGPGPYTDNLLGVLAARNVTATFFIVGSRVIQYSDVLLRTYKAGHQIALHTWSHPASTTVSNEQYVAEIVLNARIIKEVIGVTPRFVRVPFGDIDDRVRAILVNLGLTIVAWNVDSNDAGGATDVAAQFQVRANAGSDPIISLEHDLFATTEPQALPALNAILAGSGKYVPMSVAQCLGYASYDEGFWDRVAGKGLPPVNPTSGSAGQTTTTTNGGSSSSTFPSNGGASASSAPNGGTSKQSSSSSRPLEAAKHTAALVAMTALFAGMCMA</sequence>
<evidence type="ECO:0000313" key="6">
    <source>
        <dbReference type="EMBL" id="KAH6599055.1"/>
    </source>
</evidence>
<feature type="chain" id="PRO_5046574574" description="NodB homology domain-containing protein" evidence="4">
    <location>
        <begin position="21"/>
        <end position="353"/>
    </location>
</feature>
<organism evidence="6 7">
    <name type="scientific">Batrachochytrium salamandrivorans</name>
    <dbReference type="NCBI Taxonomy" id="1357716"/>
    <lineage>
        <taxon>Eukaryota</taxon>
        <taxon>Fungi</taxon>
        <taxon>Fungi incertae sedis</taxon>
        <taxon>Chytridiomycota</taxon>
        <taxon>Chytridiomycota incertae sedis</taxon>
        <taxon>Chytridiomycetes</taxon>
        <taxon>Rhizophydiales</taxon>
        <taxon>Rhizophydiales incertae sedis</taxon>
        <taxon>Batrachochytrium</taxon>
    </lineage>
</organism>
<feature type="region of interest" description="Disordered" evidence="3">
    <location>
        <begin position="280"/>
        <end position="331"/>
    </location>
</feature>
<evidence type="ECO:0000313" key="7">
    <source>
        <dbReference type="Proteomes" id="UP001648503"/>
    </source>
</evidence>
<dbReference type="Gene3D" id="3.20.20.370">
    <property type="entry name" value="Glycoside hydrolase/deacetylase"/>
    <property type="match status" value="1"/>
</dbReference>
<feature type="signal peptide" evidence="4">
    <location>
        <begin position="1"/>
        <end position="20"/>
    </location>
</feature>
<dbReference type="InterPro" id="IPR050248">
    <property type="entry name" value="Polysacc_deacetylase_ArnD"/>
</dbReference>
<evidence type="ECO:0000256" key="4">
    <source>
        <dbReference type="SAM" id="SignalP"/>
    </source>
</evidence>
<feature type="compositionally biased region" description="Low complexity" evidence="3">
    <location>
        <begin position="283"/>
        <end position="328"/>
    </location>
</feature>
<keyword evidence="1" id="KW-0479">Metal-binding</keyword>
<keyword evidence="4" id="KW-0732">Signal</keyword>
<dbReference type="EMBL" id="JAFCIX010000079">
    <property type="protein sequence ID" value="KAH6599055.1"/>
    <property type="molecule type" value="Genomic_DNA"/>
</dbReference>
<comment type="caution">
    <text evidence="6">The sequence shown here is derived from an EMBL/GenBank/DDBJ whole genome shotgun (WGS) entry which is preliminary data.</text>
</comment>
<dbReference type="PANTHER" id="PTHR10587:SF133">
    <property type="entry name" value="CHITIN DEACETYLASE 1-RELATED"/>
    <property type="match status" value="1"/>
</dbReference>
<dbReference type="Proteomes" id="UP001648503">
    <property type="component" value="Unassembled WGS sequence"/>
</dbReference>
<protein>
    <recommendedName>
        <fullName evidence="5">NodB homology domain-containing protein</fullName>
    </recommendedName>
</protein>
<accession>A0ABQ8FLV8</accession>
<proteinExistence type="predicted"/>
<reference evidence="6 7" key="1">
    <citation type="submission" date="2021-02" db="EMBL/GenBank/DDBJ databases">
        <title>Variation within the Batrachochytrium salamandrivorans European outbreak.</title>
        <authorList>
            <person name="Kelly M."/>
            <person name="Pasmans F."/>
            <person name="Shea T.P."/>
            <person name="Munoz J.F."/>
            <person name="Carranza S."/>
            <person name="Cuomo C.A."/>
            <person name="Martel A."/>
        </authorList>
    </citation>
    <scope>NUCLEOTIDE SEQUENCE [LARGE SCALE GENOMIC DNA]</scope>
    <source>
        <strain evidence="6 7">AMFP18/2</strain>
    </source>
</reference>
<dbReference type="SUPFAM" id="SSF88713">
    <property type="entry name" value="Glycoside hydrolase/deacetylase"/>
    <property type="match status" value="1"/>
</dbReference>
<dbReference type="Pfam" id="PF01522">
    <property type="entry name" value="Polysacc_deac_1"/>
    <property type="match status" value="1"/>
</dbReference>